<dbReference type="Proteomes" id="UP000199233">
    <property type="component" value="Unassembled WGS sequence"/>
</dbReference>
<feature type="transmembrane region" description="Helical" evidence="1">
    <location>
        <begin position="212"/>
        <end position="230"/>
    </location>
</feature>
<feature type="transmembrane region" description="Helical" evidence="1">
    <location>
        <begin position="116"/>
        <end position="140"/>
    </location>
</feature>
<name>A0A1H9ITR7_9GAMM</name>
<organism evidence="2 3">
    <name type="scientific">Solimonas aquatica</name>
    <dbReference type="NCBI Taxonomy" id="489703"/>
    <lineage>
        <taxon>Bacteria</taxon>
        <taxon>Pseudomonadati</taxon>
        <taxon>Pseudomonadota</taxon>
        <taxon>Gammaproteobacteria</taxon>
        <taxon>Nevskiales</taxon>
        <taxon>Nevskiaceae</taxon>
        <taxon>Solimonas</taxon>
    </lineage>
</organism>
<dbReference type="AlphaFoldDB" id="A0A1H9ITR7"/>
<feature type="transmembrane region" description="Helical" evidence="1">
    <location>
        <begin position="296"/>
        <end position="317"/>
    </location>
</feature>
<sequence length="367" mass="38507">MPLILLTLTLAALACGPLLYQYARSRVALLAFLDGFMLVSIAGLVLLEAVPGTFSAGGAWSALFILLGLLGPSALEHGLTRAREKAHLLALLLAILGLMIHSLGDGVVLSQGGDAHAMLALPLAVAVHSVPVGLAVWWLLYPVFGAVPPLAAIVGMAGGTIAGFLFGPELGAHLGSSGWAWFQALVAGSILHVVFGRPHIDPGEHRHYPPRYEGLGNLCALLGLVALALLESEPLPAAAGFHLSLQLGLIAAPWILLLDLLLAVLLALRQRGAAPLWQRSLQLAGLELPDRGAPHLLALLLILGFGLPLLWPAALQLSEQSPGAWQITAALLITALLAGSMLRRGSRAWLADLTPRLGQSHGHHHHH</sequence>
<dbReference type="STRING" id="489703.SAMN04488038_110169"/>
<feature type="transmembrane region" description="Helical" evidence="1">
    <location>
        <begin position="323"/>
        <end position="342"/>
    </location>
</feature>
<feature type="transmembrane region" description="Helical" evidence="1">
    <location>
        <begin position="29"/>
        <end position="47"/>
    </location>
</feature>
<feature type="transmembrane region" description="Helical" evidence="1">
    <location>
        <begin position="147"/>
        <end position="167"/>
    </location>
</feature>
<evidence type="ECO:0000256" key="1">
    <source>
        <dbReference type="SAM" id="Phobius"/>
    </source>
</evidence>
<keyword evidence="1" id="KW-0472">Membrane</keyword>
<reference evidence="2 3" key="1">
    <citation type="submission" date="2016-10" db="EMBL/GenBank/DDBJ databases">
        <authorList>
            <person name="de Groot N.N."/>
        </authorList>
    </citation>
    <scope>NUCLEOTIDE SEQUENCE [LARGE SCALE GENOMIC DNA]</scope>
    <source>
        <strain evidence="2 3">DSM 25927</strain>
    </source>
</reference>
<feature type="transmembrane region" description="Helical" evidence="1">
    <location>
        <begin position="250"/>
        <end position="268"/>
    </location>
</feature>
<keyword evidence="1" id="KW-1133">Transmembrane helix</keyword>
<protein>
    <submittedName>
        <fullName evidence="2">Uncharacterized protein</fullName>
    </submittedName>
</protein>
<proteinExistence type="predicted"/>
<feature type="transmembrane region" description="Helical" evidence="1">
    <location>
        <begin position="53"/>
        <end position="75"/>
    </location>
</feature>
<keyword evidence="1" id="KW-0812">Transmembrane</keyword>
<dbReference type="OrthoDB" id="6397936at2"/>
<feature type="transmembrane region" description="Helical" evidence="1">
    <location>
        <begin position="87"/>
        <end position="104"/>
    </location>
</feature>
<evidence type="ECO:0000313" key="3">
    <source>
        <dbReference type="Proteomes" id="UP000199233"/>
    </source>
</evidence>
<evidence type="ECO:0000313" key="2">
    <source>
        <dbReference type="EMBL" id="SEQ77805.1"/>
    </source>
</evidence>
<accession>A0A1H9ITR7</accession>
<keyword evidence="3" id="KW-1185">Reference proteome</keyword>
<feature type="transmembrane region" description="Helical" evidence="1">
    <location>
        <begin position="179"/>
        <end position="200"/>
    </location>
</feature>
<dbReference type="EMBL" id="FOFS01000010">
    <property type="protein sequence ID" value="SEQ77805.1"/>
    <property type="molecule type" value="Genomic_DNA"/>
</dbReference>
<feature type="transmembrane region" description="Helical" evidence="1">
    <location>
        <begin position="6"/>
        <end position="22"/>
    </location>
</feature>
<gene>
    <name evidence="2" type="ORF">SAMN04488038_110169</name>
</gene>